<sequence length="209" mass="22756">MSTSHRRSPSLFAEDGPIRAVLEVEPADSVGCALVEETPNATSVTQTIGSRDSCTVCRVAATVREEDELETKYLSTEVSDHCVRTTLDRFECITDLEGVDDGALVVSVVVDDRAGLTSILDALEETGADVRLRRIGQGEDGDDGTIELDAMAITDKQREAAKLAVERGYYETPRRTDLEALATELDVSKSAVSQRLNAVERVLIRRLVD</sequence>
<feature type="domain" description="HTH bat-type" evidence="3">
    <location>
        <begin position="153"/>
        <end position="204"/>
    </location>
</feature>
<dbReference type="Pfam" id="PF04967">
    <property type="entry name" value="HTH_10"/>
    <property type="match status" value="1"/>
</dbReference>
<accession>A0A1H1AWJ0</accession>
<protein>
    <submittedName>
        <fullName evidence="4">HTH DNA binding domain-containing protein</fullName>
    </submittedName>
</protein>
<dbReference type="AlphaFoldDB" id="A0A1H1AWJ0"/>
<organism evidence="4 5">
    <name type="scientific">Natronobacterium texcoconense</name>
    <dbReference type="NCBI Taxonomy" id="1095778"/>
    <lineage>
        <taxon>Archaea</taxon>
        <taxon>Methanobacteriati</taxon>
        <taxon>Methanobacteriota</taxon>
        <taxon>Stenosarchaea group</taxon>
        <taxon>Halobacteria</taxon>
        <taxon>Halobacteriales</taxon>
        <taxon>Natrialbaceae</taxon>
        <taxon>Natronobacterium</taxon>
    </lineage>
</organism>
<gene>
    <name evidence="4" type="ORF">SAMN04489842_0835</name>
</gene>
<name>A0A1H1AWJ0_NATTX</name>
<dbReference type="STRING" id="1095778.SAMN04489842_0835"/>
<dbReference type="InterPro" id="IPR007050">
    <property type="entry name" value="HTH_bacterioopsin"/>
</dbReference>
<keyword evidence="2" id="KW-0804">Transcription</keyword>
<reference evidence="5" key="1">
    <citation type="submission" date="2016-10" db="EMBL/GenBank/DDBJ databases">
        <authorList>
            <person name="Varghese N."/>
            <person name="Submissions S."/>
        </authorList>
    </citation>
    <scope>NUCLEOTIDE SEQUENCE [LARGE SCALE GENOMIC DNA]</scope>
    <source>
        <strain evidence="5">DSM 24767</strain>
    </source>
</reference>
<dbReference type="PANTHER" id="PTHR34236:SF1">
    <property type="entry name" value="DIMETHYL SULFOXIDE REDUCTASE TRANSCRIPTIONAL ACTIVATOR"/>
    <property type="match status" value="1"/>
</dbReference>
<evidence type="ECO:0000256" key="2">
    <source>
        <dbReference type="ARBA" id="ARBA00023163"/>
    </source>
</evidence>
<dbReference type="EMBL" id="FNLC01000001">
    <property type="protein sequence ID" value="SDQ44024.1"/>
    <property type="molecule type" value="Genomic_DNA"/>
</dbReference>
<evidence type="ECO:0000259" key="3">
    <source>
        <dbReference type="Pfam" id="PF04967"/>
    </source>
</evidence>
<proteinExistence type="predicted"/>
<evidence type="ECO:0000313" key="4">
    <source>
        <dbReference type="EMBL" id="SDQ44024.1"/>
    </source>
</evidence>
<keyword evidence="5" id="KW-1185">Reference proteome</keyword>
<keyword evidence="1" id="KW-0805">Transcription regulation</keyword>
<dbReference type="RefSeq" id="WP_244510183.1">
    <property type="nucleotide sequence ID" value="NZ_FNLC01000001.1"/>
</dbReference>
<dbReference type="PANTHER" id="PTHR34236">
    <property type="entry name" value="DIMETHYL SULFOXIDE REDUCTASE TRANSCRIPTIONAL ACTIVATOR"/>
    <property type="match status" value="1"/>
</dbReference>
<evidence type="ECO:0000256" key="1">
    <source>
        <dbReference type="ARBA" id="ARBA00023015"/>
    </source>
</evidence>
<dbReference type="Proteomes" id="UP000198848">
    <property type="component" value="Unassembled WGS sequence"/>
</dbReference>
<evidence type="ECO:0000313" key="5">
    <source>
        <dbReference type="Proteomes" id="UP000198848"/>
    </source>
</evidence>